<comment type="caution">
    <text evidence="1">The sequence shown here is derived from an EMBL/GenBank/DDBJ whole genome shotgun (WGS) entry which is preliminary data.</text>
</comment>
<proteinExistence type="predicted"/>
<dbReference type="AlphaFoldDB" id="A0AAD7H8B2"/>
<gene>
    <name evidence="1" type="ORF">B0H16DRAFT_1478064</name>
</gene>
<evidence type="ECO:0000313" key="1">
    <source>
        <dbReference type="EMBL" id="KAJ7714387.1"/>
    </source>
</evidence>
<accession>A0AAD7H8B2</accession>
<protein>
    <submittedName>
        <fullName evidence="1">Uncharacterized protein</fullName>
    </submittedName>
</protein>
<name>A0AAD7H8B2_9AGAR</name>
<dbReference type="EMBL" id="JARKIB010000326">
    <property type="protein sequence ID" value="KAJ7714387.1"/>
    <property type="molecule type" value="Genomic_DNA"/>
</dbReference>
<dbReference type="Proteomes" id="UP001215598">
    <property type="component" value="Unassembled WGS sequence"/>
</dbReference>
<reference evidence="1" key="1">
    <citation type="submission" date="2023-03" db="EMBL/GenBank/DDBJ databases">
        <title>Massive genome expansion in bonnet fungi (Mycena s.s.) driven by repeated elements and novel gene families across ecological guilds.</title>
        <authorList>
            <consortium name="Lawrence Berkeley National Laboratory"/>
            <person name="Harder C.B."/>
            <person name="Miyauchi S."/>
            <person name="Viragh M."/>
            <person name="Kuo A."/>
            <person name="Thoen E."/>
            <person name="Andreopoulos B."/>
            <person name="Lu D."/>
            <person name="Skrede I."/>
            <person name="Drula E."/>
            <person name="Henrissat B."/>
            <person name="Morin E."/>
            <person name="Kohler A."/>
            <person name="Barry K."/>
            <person name="LaButti K."/>
            <person name="Morin E."/>
            <person name="Salamov A."/>
            <person name="Lipzen A."/>
            <person name="Mereny Z."/>
            <person name="Hegedus B."/>
            <person name="Baldrian P."/>
            <person name="Stursova M."/>
            <person name="Weitz H."/>
            <person name="Taylor A."/>
            <person name="Grigoriev I.V."/>
            <person name="Nagy L.G."/>
            <person name="Martin F."/>
            <person name="Kauserud H."/>
        </authorList>
    </citation>
    <scope>NUCLEOTIDE SEQUENCE</scope>
    <source>
        <strain evidence="1">CBHHK182m</strain>
    </source>
</reference>
<evidence type="ECO:0000313" key="2">
    <source>
        <dbReference type="Proteomes" id="UP001215598"/>
    </source>
</evidence>
<organism evidence="1 2">
    <name type="scientific">Mycena metata</name>
    <dbReference type="NCBI Taxonomy" id="1033252"/>
    <lineage>
        <taxon>Eukaryota</taxon>
        <taxon>Fungi</taxon>
        <taxon>Dikarya</taxon>
        <taxon>Basidiomycota</taxon>
        <taxon>Agaricomycotina</taxon>
        <taxon>Agaricomycetes</taxon>
        <taxon>Agaricomycetidae</taxon>
        <taxon>Agaricales</taxon>
        <taxon>Marasmiineae</taxon>
        <taxon>Mycenaceae</taxon>
        <taxon>Mycena</taxon>
    </lineage>
</organism>
<keyword evidence="2" id="KW-1185">Reference proteome</keyword>
<sequence>MSGTLDIWLAQGSALSLFLYPTLLEDRPLEFLMCAQLLSESRGRTSHLSHVCAAVTTQTLQHGGPPYESEWRLRTITAIWGLGGLYLGKAAPQADLCIAPFMVRLGNCYFHAGKGSLCERPVCDIVSHGLVRLAQCNRNDNPRLKKVFRLCQR</sequence>